<organism evidence="5 6">
    <name type="scientific">Leucobacter soli</name>
    <dbReference type="NCBI Taxonomy" id="2812850"/>
    <lineage>
        <taxon>Bacteria</taxon>
        <taxon>Bacillati</taxon>
        <taxon>Actinomycetota</taxon>
        <taxon>Actinomycetes</taxon>
        <taxon>Micrococcales</taxon>
        <taxon>Microbacteriaceae</taxon>
        <taxon>Leucobacter</taxon>
    </lineage>
</organism>
<dbReference type="Proteomes" id="UP000693892">
    <property type="component" value="Unassembled WGS sequence"/>
</dbReference>
<gene>
    <name evidence="5" type="ORF">LEUCIP111803_00384</name>
</gene>
<dbReference type="InterPro" id="IPR035418">
    <property type="entry name" value="AraC-bd_2"/>
</dbReference>
<name>A0A916JUQ6_9MICO</name>
<dbReference type="AlphaFoldDB" id="A0A916JUQ6"/>
<dbReference type="GO" id="GO:0043565">
    <property type="term" value="F:sequence-specific DNA binding"/>
    <property type="evidence" value="ECO:0007669"/>
    <property type="project" value="InterPro"/>
</dbReference>
<feature type="domain" description="HTH araC/xylS-type" evidence="4">
    <location>
        <begin position="212"/>
        <end position="313"/>
    </location>
</feature>
<keyword evidence="2" id="KW-0238">DNA-binding</keyword>
<dbReference type="SMART" id="SM00342">
    <property type="entry name" value="HTH_ARAC"/>
    <property type="match status" value="1"/>
</dbReference>
<evidence type="ECO:0000256" key="1">
    <source>
        <dbReference type="ARBA" id="ARBA00023015"/>
    </source>
</evidence>
<dbReference type="InterPro" id="IPR018060">
    <property type="entry name" value="HTH_AraC"/>
</dbReference>
<keyword evidence="1" id="KW-0805">Transcription regulation</keyword>
<evidence type="ECO:0000313" key="5">
    <source>
        <dbReference type="EMBL" id="CAG7600397.1"/>
    </source>
</evidence>
<protein>
    <recommendedName>
        <fullName evidence="4">HTH araC/xylS-type domain-containing protein</fullName>
    </recommendedName>
</protein>
<sequence length="315" mass="35533">MTRDITYFPPREYRDARAWALASDQLFQTTPIVPSDTAGSFRLRAEMMKLGRVRLAHLESGPYLNERFPVEGQQVDPMFILDLQRVGRSRIEQHGQITEIGPGDFSITDASRPYRREYLEARNQVLVIQFPQQMLTLPPRALAHILGTSFSGSAGLAAIMSRFLDGIADNLAALQEPLGLTMIDSVIDVVSTLVTGRTSVGGEAGDSAWQLLEIRDYIMEHLGDPDLTPERIARANYISLRQLHALFAKSGSTVAAWIRDRRLEMCRRELSDPRAANRTVREISDRWGFSNQTYFAKVFRATYGYSPTAARRREP</sequence>
<evidence type="ECO:0000256" key="2">
    <source>
        <dbReference type="ARBA" id="ARBA00023125"/>
    </source>
</evidence>
<dbReference type="Pfam" id="PF14525">
    <property type="entry name" value="AraC_binding_2"/>
    <property type="match status" value="1"/>
</dbReference>
<evidence type="ECO:0000256" key="3">
    <source>
        <dbReference type="ARBA" id="ARBA00023163"/>
    </source>
</evidence>
<dbReference type="EMBL" id="CAJVAP010000003">
    <property type="protein sequence ID" value="CAG7600397.1"/>
    <property type="molecule type" value="Genomic_DNA"/>
</dbReference>
<keyword evidence="3" id="KW-0804">Transcription</keyword>
<dbReference type="GO" id="GO:0003700">
    <property type="term" value="F:DNA-binding transcription factor activity"/>
    <property type="evidence" value="ECO:0007669"/>
    <property type="project" value="InterPro"/>
</dbReference>
<dbReference type="PANTHER" id="PTHR46796">
    <property type="entry name" value="HTH-TYPE TRANSCRIPTIONAL ACTIVATOR RHAS-RELATED"/>
    <property type="match status" value="1"/>
</dbReference>
<dbReference type="Pfam" id="PF12833">
    <property type="entry name" value="HTH_18"/>
    <property type="match status" value="1"/>
</dbReference>
<evidence type="ECO:0000259" key="4">
    <source>
        <dbReference type="PROSITE" id="PS01124"/>
    </source>
</evidence>
<proteinExistence type="predicted"/>
<comment type="caution">
    <text evidence="5">The sequence shown here is derived from an EMBL/GenBank/DDBJ whole genome shotgun (WGS) entry which is preliminary data.</text>
</comment>
<dbReference type="PROSITE" id="PS01124">
    <property type="entry name" value="HTH_ARAC_FAMILY_2"/>
    <property type="match status" value="1"/>
</dbReference>
<dbReference type="RefSeq" id="WP_218114034.1">
    <property type="nucleotide sequence ID" value="NZ_CAJVAP010000003.1"/>
</dbReference>
<dbReference type="PANTHER" id="PTHR46796:SF6">
    <property type="entry name" value="ARAC SUBFAMILY"/>
    <property type="match status" value="1"/>
</dbReference>
<keyword evidence="6" id="KW-1185">Reference proteome</keyword>
<reference evidence="5" key="1">
    <citation type="submission" date="2021-06" db="EMBL/GenBank/DDBJ databases">
        <authorList>
            <person name="Criscuolo A."/>
        </authorList>
    </citation>
    <scope>NUCLEOTIDE SEQUENCE</scope>
    <source>
        <strain evidence="5">CIP111803</strain>
    </source>
</reference>
<dbReference type="InterPro" id="IPR050204">
    <property type="entry name" value="AraC_XylS_family_regulators"/>
</dbReference>
<accession>A0A916JUQ6</accession>
<evidence type="ECO:0000313" key="6">
    <source>
        <dbReference type="Proteomes" id="UP000693892"/>
    </source>
</evidence>